<accession>A0A9P9II05</accession>
<keyword evidence="3" id="KW-1185">Reference proteome</keyword>
<evidence type="ECO:0000313" key="3">
    <source>
        <dbReference type="Proteomes" id="UP000700596"/>
    </source>
</evidence>
<dbReference type="Proteomes" id="UP000700596">
    <property type="component" value="Unassembled WGS sequence"/>
</dbReference>
<gene>
    <name evidence="2" type="ORF">B0J11DRAFT_582505</name>
</gene>
<reference evidence="2" key="1">
    <citation type="journal article" date="2021" name="Nat. Commun.">
        <title>Genetic determinants of endophytism in the Arabidopsis root mycobiome.</title>
        <authorList>
            <person name="Mesny F."/>
            <person name="Miyauchi S."/>
            <person name="Thiergart T."/>
            <person name="Pickel B."/>
            <person name="Atanasova L."/>
            <person name="Karlsson M."/>
            <person name="Huettel B."/>
            <person name="Barry K.W."/>
            <person name="Haridas S."/>
            <person name="Chen C."/>
            <person name="Bauer D."/>
            <person name="Andreopoulos W."/>
            <person name="Pangilinan J."/>
            <person name="LaButti K."/>
            <person name="Riley R."/>
            <person name="Lipzen A."/>
            <person name="Clum A."/>
            <person name="Drula E."/>
            <person name="Henrissat B."/>
            <person name="Kohler A."/>
            <person name="Grigoriev I.V."/>
            <person name="Martin F.M."/>
            <person name="Hacquard S."/>
        </authorList>
    </citation>
    <scope>NUCLEOTIDE SEQUENCE</scope>
    <source>
        <strain evidence="2">MPI-CAGE-CH-0243</strain>
    </source>
</reference>
<protein>
    <submittedName>
        <fullName evidence="2">Uncharacterized protein</fullName>
    </submittedName>
</protein>
<feature type="compositionally biased region" description="Low complexity" evidence="1">
    <location>
        <begin position="63"/>
        <end position="83"/>
    </location>
</feature>
<comment type="caution">
    <text evidence="2">The sequence shown here is derived from an EMBL/GenBank/DDBJ whole genome shotgun (WGS) entry which is preliminary data.</text>
</comment>
<organism evidence="2 3">
    <name type="scientific">Dendryphion nanum</name>
    <dbReference type="NCBI Taxonomy" id="256645"/>
    <lineage>
        <taxon>Eukaryota</taxon>
        <taxon>Fungi</taxon>
        <taxon>Dikarya</taxon>
        <taxon>Ascomycota</taxon>
        <taxon>Pezizomycotina</taxon>
        <taxon>Dothideomycetes</taxon>
        <taxon>Pleosporomycetidae</taxon>
        <taxon>Pleosporales</taxon>
        <taxon>Torulaceae</taxon>
        <taxon>Dendryphion</taxon>
    </lineage>
</organism>
<name>A0A9P9II05_9PLEO</name>
<evidence type="ECO:0000313" key="2">
    <source>
        <dbReference type="EMBL" id="KAH7120020.1"/>
    </source>
</evidence>
<sequence length="298" mass="30894">MTSAVLASLAPAARTYGDVRNFGPGALESHDQRLAEEHRSVVAGRRRVSGTVLEKERKKKKAAASASGPVSGPVPAAPAAASTTTVVTTTTTINRVHGGRVVKKTTTTTTTTTTETPTRPHPRPRPRSAPIVVVNRPVAAATVVYNPTNSCSSSAITPSIFGGQAAAAAQARIRSRPVVVRLTTAPAAPTPAAPTPATTTTTPQSRVIAGRVEKKRVPALVPAPVARRRVRATPALCPGVGATPVVRPGLGATPVPVVVSPAPASAGETKRERLERVKKEKLERRERAIAARVALAKQ</sequence>
<feature type="compositionally biased region" description="Basic and acidic residues" evidence="1">
    <location>
        <begin position="28"/>
        <end position="40"/>
    </location>
</feature>
<feature type="region of interest" description="Disordered" evidence="1">
    <location>
        <begin position="104"/>
        <end position="128"/>
    </location>
</feature>
<evidence type="ECO:0000256" key="1">
    <source>
        <dbReference type="SAM" id="MobiDB-lite"/>
    </source>
</evidence>
<proteinExistence type="predicted"/>
<feature type="compositionally biased region" description="Low complexity" evidence="1">
    <location>
        <begin position="105"/>
        <end position="117"/>
    </location>
</feature>
<dbReference type="AlphaFoldDB" id="A0A9P9II05"/>
<dbReference type="EMBL" id="JAGMWT010000011">
    <property type="protein sequence ID" value="KAH7120020.1"/>
    <property type="molecule type" value="Genomic_DNA"/>
</dbReference>
<feature type="region of interest" description="Disordered" evidence="1">
    <location>
        <begin position="16"/>
        <end position="83"/>
    </location>
</feature>